<dbReference type="EMBL" id="CP045121">
    <property type="protein sequence ID" value="QIN78828.1"/>
    <property type="molecule type" value="Genomic_DNA"/>
</dbReference>
<feature type="transmembrane region" description="Helical" evidence="18">
    <location>
        <begin position="205"/>
        <end position="225"/>
    </location>
</feature>
<feature type="transmembrane region" description="Helical" evidence="18">
    <location>
        <begin position="136"/>
        <end position="152"/>
    </location>
</feature>
<feature type="transmembrane region" description="Helical" evidence="18">
    <location>
        <begin position="159"/>
        <end position="175"/>
    </location>
</feature>
<dbReference type="GO" id="GO:0008360">
    <property type="term" value="P:regulation of cell shape"/>
    <property type="evidence" value="ECO:0007669"/>
    <property type="project" value="UniProtKB-KW"/>
</dbReference>
<dbReference type="EC" id="2.4.99.28" evidence="14"/>
<dbReference type="GO" id="GO:0032153">
    <property type="term" value="C:cell division site"/>
    <property type="evidence" value="ECO:0007669"/>
    <property type="project" value="TreeGrafter"/>
</dbReference>
<evidence type="ECO:0000256" key="12">
    <source>
        <dbReference type="ARBA" id="ARBA00041185"/>
    </source>
</evidence>
<dbReference type="Proteomes" id="UP000502706">
    <property type="component" value="Chromosome"/>
</dbReference>
<feature type="transmembrane region" description="Helical" evidence="18">
    <location>
        <begin position="321"/>
        <end position="347"/>
    </location>
</feature>
<sequence length="416" mass="43470">MRELRPVLRLRGEGGGLCAALGRSGRGAAVTSLRTNLFVVALALAFLGNVMVYSATSAEGGAEYGAYSLATRFAHLGIGIIAFFVTRGIRYTAWRRIAAPLYAGVFLSLVLVLFVGREISGARRWIDVGPLQVQPAEFAKLAAVVLLASVVSRARPGSGLPWRAIGAVGVLFALVLVEPDFGTSVVISAGAAGVLWASESKTRDLLLAGSGALVLLVGAMLAAPYRRERFLTFLDPLSVCDGSGYQICQSMNAIREGSYLGAGPGAGGVPVPEMHTDMIFALVGEELGLLGMFAVIGAFGFFVVSAYLIALNAPTVLGRCLAAGLATMFAVQVVFNIGATMSVVPLAGMTLPFVSYGGSSVLVCFAAVGILYRISEDSEVARVARRAPSGERRGSAHPDRRRRDGGTRDPRAVRGG</sequence>
<dbReference type="GO" id="GO:0008955">
    <property type="term" value="F:peptidoglycan glycosyltransferase activity"/>
    <property type="evidence" value="ECO:0007669"/>
    <property type="project" value="UniProtKB-EC"/>
</dbReference>
<feature type="transmembrane region" description="Helical" evidence="18">
    <location>
        <begin position="287"/>
        <end position="309"/>
    </location>
</feature>
<keyword evidence="4 18" id="KW-0812">Transmembrane</keyword>
<dbReference type="AlphaFoldDB" id="A0A6G8PXD9"/>
<keyword evidence="5" id="KW-0133">Cell shape</keyword>
<keyword evidence="2" id="KW-0328">Glycosyltransferase</keyword>
<evidence type="ECO:0000256" key="5">
    <source>
        <dbReference type="ARBA" id="ARBA00022960"/>
    </source>
</evidence>
<gene>
    <name evidence="19" type="ORF">GBA65_10200</name>
</gene>
<evidence type="ECO:0000256" key="1">
    <source>
        <dbReference type="ARBA" id="ARBA00004141"/>
    </source>
</evidence>
<reference evidence="19 20" key="1">
    <citation type="submission" date="2019-10" db="EMBL/GenBank/DDBJ databases">
        <title>Rubrobacter sp nov SCSIO 52915 isolated from a deep-sea sediment in the South China Sea.</title>
        <authorList>
            <person name="Chen R.W."/>
        </authorList>
    </citation>
    <scope>NUCLEOTIDE SEQUENCE [LARGE SCALE GENOMIC DNA]</scope>
    <source>
        <strain evidence="19 20">SCSIO 52915</strain>
    </source>
</reference>
<feature type="transmembrane region" description="Helical" evidence="18">
    <location>
        <begin position="97"/>
        <end position="116"/>
    </location>
</feature>
<keyword evidence="3" id="KW-0808">Transferase</keyword>
<evidence type="ECO:0000256" key="18">
    <source>
        <dbReference type="SAM" id="Phobius"/>
    </source>
</evidence>
<dbReference type="GO" id="GO:0015648">
    <property type="term" value="F:lipid-linked peptidoglycan transporter activity"/>
    <property type="evidence" value="ECO:0007669"/>
    <property type="project" value="TreeGrafter"/>
</dbReference>
<evidence type="ECO:0000256" key="6">
    <source>
        <dbReference type="ARBA" id="ARBA00022984"/>
    </source>
</evidence>
<evidence type="ECO:0000256" key="7">
    <source>
        <dbReference type="ARBA" id="ARBA00022989"/>
    </source>
</evidence>
<dbReference type="KEGG" id="rmar:GBA65_10200"/>
<keyword evidence="6" id="KW-0573">Peptidoglycan synthesis</keyword>
<keyword evidence="8 18" id="KW-0472">Membrane</keyword>
<accession>A0A6G8PXD9</accession>
<evidence type="ECO:0000256" key="16">
    <source>
        <dbReference type="ARBA" id="ARBA00049966"/>
    </source>
</evidence>
<feature type="transmembrane region" description="Helical" evidence="18">
    <location>
        <begin position="33"/>
        <end position="52"/>
    </location>
</feature>
<evidence type="ECO:0000256" key="8">
    <source>
        <dbReference type="ARBA" id="ARBA00023136"/>
    </source>
</evidence>
<evidence type="ECO:0000256" key="11">
    <source>
        <dbReference type="ARBA" id="ARBA00038053"/>
    </source>
</evidence>
<feature type="transmembrane region" description="Helical" evidence="18">
    <location>
        <begin position="181"/>
        <end position="198"/>
    </location>
</feature>
<evidence type="ECO:0000256" key="13">
    <source>
        <dbReference type="ARBA" id="ARBA00041418"/>
    </source>
</evidence>
<feature type="transmembrane region" description="Helical" evidence="18">
    <location>
        <begin position="64"/>
        <end position="85"/>
    </location>
</feature>
<keyword evidence="7 18" id="KW-1133">Transmembrane helix</keyword>
<dbReference type="GO" id="GO:0009252">
    <property type="term" value="P:peptidoglycan biosynthetic process"/>
    <property type="evidence" value="ECO:0007669"/>
    <property type="project" value="UniProtKB-KW"/>
</dbReference>
<dbReference type="InterPro" id="IPR001182">
    <property type="entry name" value="FtsW/RodA"/>
</dbReference>
<comment type="subcellular location">
    <subcellularLocation>
        <location evidence="1">Membrane</location>
        <topology evidence="1">Multi-pass membrane protein</topology>
    </subcellularLocation>
</comment>
<dbReference type="PANTHER" id="PTHR30474">
    <property type="entry name" value="CELL CYCLE PROTEIN"/>
    <property type="match status" value="1"/>
</dbReference>
<feature type="region of interest" description="Disordered" evidence="17">
    <location>
        <begin position="384"/>
        <end position="416"/>
    </location>
</feature>
<dbReference type="GO" id="GO:0051301">
    <property type="term" value="P:cell division"/>
    <property type="evidence" value="ECO:0007669"/>
    <property type="project" value="InterPro"/>
</dbReference>
<dbReference type="GO" id="GO:0005886">
    <property type="term" value="C:plasma membrane"/>
    <property type="evidence" value="ECO:0007669"/>
    <property type="project" value="TreeGrafter"/>
</dbReference>
<protein>
    <recommendedName>
        <fullName evidence="12">Probable peptidoglycan glycosyltransferase FtsW</fullName>
        <ecNumber evidence="14">2.4.99.28</ecNumber>
    </recommendedName>
    <alternativeName>
        <fullName evidence="13">Cell division protein FtsW</fullName>
    </alternativeName>
    <alternativeName>
        <fullName evidence="10">Cell wall polymerase</fullName>
    </alternativeName>
    <alternativeName>
        <fullName evidence="9">Peptidoglycan polymerase</fullName>
    </alternativeName>
</protein>
<dbReference type="PANTHER" id="PTHR30474:SF2">
    <property type="entry name" value="PEPTIDOGLYCAN GLYCOSYLTRANSFERASE FTSW-RELATED"/>
    <property type="match status" value="1"/>
</dbReference>
<dbReference type="Pfam" id="PF01098">
    <property type="entry name" value="FTSW_RODA_SPOVE"/>
    <property type="match status" value="1"/>
</dbReference>
<evidence type="ECO:0000256" key="9">
    <source>
        <dbReference type="ARBA" id="ARBA00032370"/>
    </source>
</evidence>
<comment type="function">
    <text evidence="16">Peptidoglycan polymerase that is essential for cell division.</text>
</comment>
<evidence type="ECO:0000256" key="14">
    <source>
        <dbReference type="ARBA" id="ARBA00044770"/>
    </source>
</evidence>
<comment type="similarity">
    <text evidence="11">Belongs to the SEDS family. FtsW subfamily.</text>
</comment>
<evidence type="ECO:0000313" key="19">
    <source>
        <dbReference type="EMBL" id="QIN78828.1"/>
    </source>
</evidence>
<name>A0A6G8PXD9_9ACTN</name>
<evidence type="ECO:0000313" key="20">
    <source>
        <dbReference type="Proteomes" id="UP000502706"/>
    </source>
</evidence>
<evidence type="ECO:0000256" key="2">
    <source>
        <dbReference type="ARBA" id="ARBA00022676"/>
    </source>
</evidence>
<evidence type="ECO:0000256" key="3">
    <source>
        <dbReference type="ARBA" id="ARBA00022679"/>
    </source>
</evidence>
<organism evidence="19 20">
    <name type="scientific">Rubrobacter marinus</name>
    <dbReference type="NCBI Taxonomy" id="2653852"/>
    <lineage>
        <taxon>Bacteria</taxon>
        <taxon>Bacillati</taxon>
        <taxon>Actinomycetota</taxon>
        <taxon>Rubrobacteria</taxon>
        <taxon>Rubrobacterales</taxon>
        <taxon>Rubrobacteraceae</taxon>
        <taxon>Rubrobacter</taxon>
    </lineage>
</organism>
<evidence type="ECO:0000256" key="4">
    <source>
        <dbReference type="ARBA" id="ARBA00022692"/>
    </source>
</evidence>
<comment type="catalytic activity">
    <reaction evidence="15">
        <text>[GlcNAc-(1-&gt;4)-Mur2Ac(oyl-L-Ala-gamma-D-Glu-L-Lys-D-Ala-D-Ala)](n)-di-trans,octa-cis-undecaprenyl diphosphate + beta-D-GlcNAc-(1-&gt;4)-Mur2Ac(oyl-L-Ala-gamma-D-Glu-L-Lys-D-Ala-D-Ala)-di-trans,octa-cis-undecaprenyl diphosphate = [GlcNAc-(1-&gt;4)-Mur2Ac(oyl-L-Ala-gamma-D-Glu-L-Lys-D-Ala-D-Ala)](n+1)-di-trans,octa-cis-undecaprenyl diphosphate + di-trans,octa-cis-undecaprenyl diphosphate + H(+)</text>
        <dbReference type="Rhea" id="RHEA:23708"/>
        <dbReference type="Rhea" id="RHEA-COMP:9602"/>
        <dbReference type="Rhea" id="RHEA-COMP:9603"/>
        <dbReference type="ChEBI" id="CHEBI:15378"/>
        <dbReference type="ChEBI" id="CHEBI:58405"/>
        <dbReference type="ChEBI" id="CHEBI:60033"/>
        <dbReference type="ChEBI" id="CHEBI:78435"/>
        <dbReference type="EC" id="2.4.99.28"/>
    </reaction>
</comment>
<feature type="transmembrane region" description="Helical" evidence="18">
    <location>
        <begin position="353"/>
        <end position="372"/>
    </location>
</feature>
<proteinExistence type="inferred from homology"/>
<evidence type="ECO:0000256" key="15">
    <source>
        <dbReference type="ARBA" id="ARBA00049902"/>
    </source>
</evidence>
<evidence type="ECO:0000256" key="10">
    <source>
        <dbReference type="ARBA" id="ARBA00033270"/>
    </source>
</evidence>
<evidence type="ECO:0000256" key="17">
    <source>
        <dbReference type="SAM" id="MobiDB-lite"/>
    </source>
</evidence>
<keyword evidence="20" id="KW-1185">Reference proteome</keyword>